<accession>A0ABS0KDE8</accession>
<evidence type="ECO:0000256" key="4">
    <source>
        <dbReference type="ARBA" id="ARBA00023163"/>
    </source>
</evidence>
<dbReference type="InterPro" id="IPR019734">
    <property type="entry name" value="TPR_rpt"/>
</dbReference>
<evidence type="ECO:0000259" key="7">
    <source>
        <dbReference type="PROSITE" id="PS51755"/>
    </source>
</evidence>
<dbReference type="InterPro" id="IPR001867">
    <property type="entry name" value="OmpR/PhoB-type_DNA-bd"/>
</dbReference>
<dbReference type="Pfam" id="PF03704">
    <property type="entry name" value="BTAD"/>
    <property type="match status" value="1"/>
</dbReference>
<feature type="region of interest" description="Disordered" evidence="6">
    <location>
        <begin position="1"/>
        <end position="38"/>
    </location>
</feature>
<dbReference type="Gene3D" id="1.10.10.10">
    <property type="entry name" value="Winged helix-like DNA-binding domain superfamily/Winged helix DNA-binding domain"/>
    <property type="match status" value="1"/>
</dbReference>
<dbReference type="InterPro" id="IPR051677">
    <property type="entry name" value="AfsR-DnrI-RedD_regulator"/>
</dbReference>
<dbReference type="PROSITE" id="PS51755">
    <property type="entry name" value="OMPR_PHOB"/>
    <property type="match status" value="1"/>
</dbReference>
<keyword evidence="9" id="KW-1185">Reference proteome</keyword>
<dbReference type="PANTHER" id="PTHR35807">
    <property type="entry name" value="TRANSCRIPTIONAL REGULATOR REDD-RELATED"/>
    <property type="match status" value="1"/>
</dbReference>
<feature type="domain" description="OmpR/PhoB-type" evidence="7">
    <location>
        <begin position="71"/>
        <end position="175"/>
    </location>
</feature>
<evidence type="ECO:0000313" key="8">
    <source>
        <dbReference type="EMBL" id="MBG6105987.1"/>
    </source>
</evidence>
<dbReference type="InterPro" id="IPR011990">
    <property type="entry name" value="TPR-like_helical_dom_sf"/>
</dbReference>
<sequence>MSGLWGAVTGGSREPETRRGGEIHAGTGGRGSSDSPRRGWCVGARDECMTPADHRPFNSSTRSASPAVGHARDGEAGPLRLQIMGPLRVWRGATELDAGPRQQRCLLALLLARVGHPISTTDLIALIWGPDSPPSAVNVIHKYIGVLRRLLEPNLPPRASGSYLLRSGNGYRFTAGPEMLDLVAFRWHVAQAKASVGKDRLDEALDHYTEALQLCRGFAGDSLADSNRAAATFARIVGEFFDAVVDAARVAVQVRQPSRVLAPLRLAAEMDALHELVHASLVTTLAAAGQQAEALAVYRRIRERLVGDLGIDPGRALQDAHRQVLTQTALPQAEPVDSVGPAVRSDGVPVVPLVRPAQLPPDLSQFVGRSTELALLGDLVAGMRDDGRTSPLVVAIDGMGGVGKSTLAAHFARLVADEFTDGQLYLDLQGEQDDDEAVRAGDALHSVLYALGVPASQVPDTFDARVGTYRSLTAGKRILLLVDNVQDPAQVRPLLPNSAESLVLITSRRPLLGLAALDGAYLLRLDVPDLRSARELLVHRLTRWTKRRIGQSDAVIVDEIIELCGRLPLALAILAARLTARPTLSLESVLADLRDGAHRLEAFPHGAGAHDPRTAFSWSYRQLSPGAARLFRLLAVALSPGITAQACISLSGQDSATTHAELEELTEAALVTEHDDGRFTSHVLVKAYAQECLHDVEPPEERRDAVSRLLQYYLHSSFNAQVLLAPHRIPIEPSPALPGVVPEQPATYEEALAWFAAQREVLKEAVRLAETLGYGIVPWQLAITMQQYLQWAGYFQDWEDVMRSALHAAQESGDEVGEAHTLRSLAGARWSFGANQDALDLLAAALRIFEQRAMPLEQAMAHANLQWVYEALGRHEQALVHGEKAVARYREIGYRRPVTLSLLSMGRSLARLGRLEESAHMLERALELHEQIRSELKAGWDATLTAVEGETRMAIASNLAQTGRVREAVEQLELSANTSRLVRHRANEFEALHQLAELLMSVGDIAEAVEVFTRAGLVLDSFPDGGPERLRDRFAQLAQKMPADQEGNGDAQHR</sequence>
<dbReference type="InterPro" id="IPR036388">
    <property type="entry name" value="WH-like_DNA-bd_sf"/>
</dbReference>
<keyword evidence="2" id="KW-0805">Transcription regulation</keyword>
<dbReference type="GO" id="GO:0003677">
    <property type="term" value="F:DNA binding"/>
    <property type="evidence" value="ECO:0007669"/>
    <property type="project" value="UniProtKB-KW"/>
</dbReference>
<dbReference type="InterPro" id="IPR027417">
    <property type="entry name" value="P-loop_NTPase"/>
</dbReference>
<dbReference type="SUPFAM" id="SSF46894">
    <property type="entry name" value="C-terminal effector domain of the bipartite response regulators"/>
    <property type="match status" value="1"/>
</dbReference>
<feature type="region of interest" description="Disordered" evidence="6">
    <location>
        <begin position="52"/>
        <end position="73"/>
    </location>
</feature>
<evidence type="ECO:0000313" key="9">
    <source>
        <dbReference type="Proteomes" id="UP000631791"/>
    </source>
</evidence>
<dbReference type="Pfam" id="PF13424">
    <property type="entry name" value="TPR_12"/>
    <property type="match status" value="1"/>
</dbReference>
<dbReference type="Gene3D" id="1.25.40.10">
    <property type="entry name" value="Tetratricopeptide repeat domain"/>
    <property type="match status" value="2"/>
</dbReference>
<evidence type="ECO:0000256" key="1">
    <source>
        <dbReference type="ARBA" id="ARBA00005820"/>
    </source>
</evidence>
<evidence type="ECO:0000256" key="3">
    <source>
        <dbReference type="ARBA" id="ARBA00023125"/>
    </source>
</evidence>
<keyword evidence="4" id="KW-0804">Transcription</keyword>
<comment type="caution">
    <text evidence="8">The sequence shown here is derived from an EMBL/GenBank/DDBJ whole genome shotgun (WGS) entry which is preliminary data.</text>
</comment>
<dbReference type="RefSeq" id="WP_307788775.1">
    <property type="nucleotide sequence ID" value="NZ_JADOTY010000001.1"/>
</dbReference>
<proteinExistence type="inferred from homology"/>
<dbReference type="SUPFAM" id="SSF52540">
    <property type="entry name" value="P-loop containing nucleoside triphosphate hydrolases"/>
    <property type="match status" value="1"/>
</dbReference>
<dbReference type="SMART" id="SM00028">
    <property type="entry name" value="TPR"/>
    <property type="match status" value="4"/>
</dbReference>
<name>A0ABS0KDE8_9ACTN</name>
<dbReference type="InterPro" id="IPR016032">
    <property type="entry name" value="Sig_transdc_resp-reg_C-effctor"/>
</dbReference>
<dbReference type="Gene3D" id="3.40.50.300">
    <property type="entry name" value="P-loop containing nucleotide triphosphate hydrolases"/>
    <property type="match status" value="1"/>
</dbReference>
<feature type="compositionally biased region" description="Basic and acidic residues" evidence="6">
    <location>
        <begin position="13"/>
        <end position="22"/>
    </location>
</feature>
<feature type="DNA-binding region" description="OmpR/PhoB-type" evidence="5">
    <location>
        <begin position="71"/>
        <end position="175"/>
    </location>
</feature>
<dbReference type="PANTHER" id="PTHR35807:SF1">
    <property type="entry name" value="TRANSCRIPTIONAL REGULATOR REDD"/>
    <property type="match status" value="1"/>
</dbReference>
<comment type="similarity">
    <text evidence="1">Belongs to the AfsR/DnrI/RedD regulatory family.</text>
</comment>
<gene>
    <name evidence="8" type="ORF">IW249_006401</name>
</gene>
<evidence type="ECO:0000256" key="5">
    <source>
        <dbReference type="PROSITE-ProRule" id="PRU01091"/>
    </source>
</evidence>
<keyword evidence="3 5" id="KW-0238">DNA-binding</keyword>
<dbReference type="Proteomes" id="UP000631791">
    <property type="component" value="Unassembled WGS sequence"/>
</dbReference>
<dbReference type="PRINTS" id="PR00364">
    <property type="entry name" value="DISEASERSIST"/>
</dbReference>
<dbReference type="EMBL" id="JADOTY010000001">
    <property type="protein sequence ID" value="MBG6105987.1"/>
    <property type="molecule type" value="Genomic_DNA"/>
</dbReference>
<organism evidence="8 9">
    <name type="scientific">Micromonospora vinacea</name>
    <dbReference type="NCBI Taxonomy" id="709878"/>
    <lineage>
        <taxon>Bacteria</taxon>
        <taxon>Bacillati</taxon>
        <taxon>Actinomycetota</taxon>
        <taxon>Actinomycetes</taxon>
        <taxon>Micromonosporales</taxon>
        <taxon>Micromonosporaceae</taxon>
        <taxon>Micromonospora</taxon>
    </lineage>
</organism>
<reference evidence="8 9" key="1">
    <citation type="submission" date="2020-11" db="EMBL/GenBank/DDBJ databases">
        <title>Sequencing the genomes of 1000 actinobacteria strains.</title>
        <authorList>
            <person name="Klenk H.-P."/>
        </authorList>
    </citation>
    <scope>NUCLEOTIDE SEQUENCE [LARGE SCALE GENOMIC DNA]</scope>
    <source>
        <strain evidence="8 9">DSM 101695</strain>
    </source>
</reference>
<evidence type="ECO:0000256" key="6">
    <source>
        <dbReference type="SAM" id="MobiDB-lite"/>
    </source>
</evidence>
<dbReference type="InterPro" id="IPR005158">
    <property type="entry name" value="BTAD"/>
</dbReference>
<protein>
    <submittedName>
        <fullName evidence="8">DNA-binding SARP family transcriptional activator/DNA-binding transcriptional ArsR family regulator</fullName>
    </submittedName>
</protein>
<dbReference type="SMART" id="SM01043">
    <property type="entry name" value="BTAD"/>
    <property type="match status" value="1"/>
</dbReference>
<dbReference type="SMART" id="SM00862">
    <property type="entry name" value="Trans_reg_C"/>
    <property type="match status" value="1"/>
</dbReference>
<evidence type="ECO:0000256" key="2">
    <source>
        <dbReference type="ARBA" id="ARBA00023015"/>
    </source>
</evidence>
<dbReference type="SUPFAM" id="SSF48452">
    <property type="entry name" value="TPR-like"/>
    <property type="match status" value="2"/>
</dbReference>